<evidence type="ECO:0000313" key="1">
    <source>
        <dbReference type="EMBL" id="RZC73482.1"/>
    </source>
</evidence>
<proteinExistence type="predicted"/>
<dbReference type="Gramene" id="RZC73482">
    <property type="protein sequence ID" value="RZC73482"/>
    <property type="gene ID" value="C5167_048965"/>
</dbReference>
<organism evidence="1 2">
    <name type="scientific">Papaver somniferum</name>
    <name type="common">Opium poppy</name>
    <dbReference type="NCBI Taxonomy" id="3469"/>
    <lineage>
        <taxon>Eukaryota</taxon>
        <taxon>Viridiplantae</taxon>
        <taxon>Streptophyta</taxon>
        <taxon>Embryophyta</taxon>
        <taxon>Tracheophyta</taxon>
        <taxon>Spermatophyta</taxon>
        <taxon>Magnoliopsida</taxon>
        <taxon>Ranunculales</taxon>
        <taxon>Papaveraceae</taxon>
        <taxon>Papaveroideae</taxon>
        <taxon>Papaver</taxon>
    </lineage>
</organism>
<dbReference type="Proteomes" id="UP000316621">
    <property type="component" value="Chromosome 8"/>
</dbReference>
<name>A0A4Y7KM62_PAPSO</name>
<feature type="non-terminal residue" evidence="1">
    <location>
        <position position="1"/>
    </location>
</feature>
<gene>
    <name evidence="1" type="ORF">C5167_048965</name>
</gene>
<dbReference type="AlphaFoldDB" id="A0A4Y7KM62"/>
<dbReference type="EMBL" id="CM010722">
    <property type="protein sequence ID" value="RZC73482.1"/>
    <property type="molecule type" value="Genomic_DNA"/>
</dbReference>
<keyword evidence="2" id="KW-1185">Reference proteome</keyword>
<sequence length="80" mass="9415">NMSTTSTAASVIFRPSKDPGWDYGQPLPVCRRVLKEVQNKVRLNCKITTRMRNKDLKRLTWILQDNQKRKWIHTSKNIGF</sequence>
<reference evidence="1 2" key="1">
    <citation type="journal article" date="2018" name="Science">
        <title>The opium poppy genome and morphinan production.</title>
        <authorList>
            <person name="Guo L."/>
            <person name="Winzer T."/>
            <person name="Yang X."/>
            <person name="Li Y."/>
            <person name="Ning Z."/>
            <person name="He Z."/>
            <person name="Teodor R."/>
            <person name="Lu Y."/>
            <person name="Bowser T.A."/>
            <person name="Graham I.A."/>
            <person name="Ye K."/>
        </authorList>
    </citation>
    <scope>NUCLEOTIDE SEQUENCE [LARGE SCALE GENOMIC DNA]</scope>
    <source>
        <strain evidence="2">cv. HN1</strain>
        <tissue evidence="1">Leaves</tissue>
    </source>
</reference>
<evidence type="ECO:0000313" key="2">
    <source>
        <dbReference type="Proteomes" id="UP000316621"/>
    </source>
</evidence>
<protein>
    <submittedName>
        <fullName evidence="1">Uncharacterized protein</fullName>
    </submittedName>
</protein>
<accession>A0A4Y7KM62</accession>